<feature type="domain" description="Methyltransferase type 11" evidence="2">
    <location>
        <begin position="140"/>
        <end position="198"/>
    </location>
</feature>
<dbReference type="SUPFAM" id="SSF53335">
    <property type="entry name" value="S-adenosyl-L-methionine-dependent methyltransferases"/>
    <property type="match status" value="1"/>
</dbReference>
<dbReference type="Pfam" id="PF08241">
    <property type="entry name" value="Methyltransf_11"/>
    <property type="match status" value="1"/>
</dbReference>
<reference evidence="3" key="1">
    <citation type="submission" date="2021-01" db="EMBL/GenBank/DDBJ databases">
        <authorList>
            <person name="Corre E."/>
            <person name="Pelletier E."/>
            <person name="Niang G."/>
            <person name="Scheremetjew M."/>
            <person name="Finn R."/>
            <person name="Kale V."/>
            <person name="Holt S."/>
            <person name="Cochrane G."/>
            <person name="Meng A."/>
            <person name="Brown T."/>
            <person name="Cohen L."/>
        </authorList>
    </citation>
    <scope>NUCLEOTIDE SEQUENCE</scope>
    <source>
        <strain evidence="3">CCMP3105</strain>
    </source>
</reference>
<keyword evidence="1" id="KW-0732">Signal</keyword>
<dbReference type="EMBL" id="HBNR01089217">
    <property type="protein sequence ID" value="CAE4667761.1"/>
    <property type="molecule type" value="Transcribed_RNA"/>
</dbReference>
<feature type="signal peptide" evidence="1">
    <location>
        <begin position="1"/>
        <end position="23"/>
    </location>
</feature>
<sequence>MGPQGRARAAGLLPGTVLLLVAAQLAPRFVWLGPALPRCTQTSHAVASCSRTRVGAWGPGSYMLFDTGGFQREEFILNTISKWLEGVPKGVMGLEWQPESQKVVKQVYGLGLAFLARYIVAGNGFDQQFLDNFGMIGPFDKVEVDFLDWQRGDALRLADSTIDVVICTSEAAENLGPDGLDEVVRESARVLKPGGRLLLFQRPEYEPPPSAAELFDQRDTAFLPGDSEMSLDASLLIPRKVQTTQVVRRVRRRRRRKPVEGSE</sequence>
<evidence type="ECO:0000259" key="2">
    <source>
        <dbReference type="Pfam" id="PF08241"/>
    </source>
</evidence>
<dbReference type="InterPro" id="IPR029063">
    <property type="entry name" value="SAM-dependent_MTases_sf"/>
</dbReference>
<dbReference type="AlphaFoldDB" id="A0A7S4W2H4"/>
<dbReference type="InterPro" id="IPR013216">
    <property type="entry name" value="Methyltransf_11"/>
</dbReference>
<evidence type="ECO:0000313" key="3">
    <source>
        <dbReference type="EMBL" id="CAE4667761.1"/>
    </source>
</evidence>
<protein>
    <recommendedName>
        <fullName evidence="2">Methyltransferase type 11 domain-containing protein</fullName>
    </recommendedName>
</protein>
<gene>
    <name evidence="3" type="ORF">AMON00008_LOCUS63988</name>
</gene>
<name>A0A7S4W2H4_9DINO</name>
<proteinExistence type="predicted"/>
<evidence type="ECO:0000256" key="1">
    <source>
        <dbReference type="SAM" id="SignalP"/>
    </source>
</evidence>
<dbReference type="Gene3D" id="3.40.50.150">
    <property type="entry name" value="Vaccinia Virus protein VP39"/>
    <property type="match status" value="1"/>
</dbReference>
<feature type="chain" id="PRO_5031396681" description="Methyltransferase type 11 domain-containing protein" evidence="1">
    <location>
        <begin position="24"/>
        <end position="263"/>
    </location>
</feature>
<dbReference type="GO" id="GO:0008757">
    <property type="term" value="F:S-adenosylmethionine-dependent methyltransferase activity"/>
    <property type="evidence" value="ECO:0007669"/>
    <property type="project" value="InterPro"/>
</dbReference>
<accession>A0A7S4W2H4</accession>
<organism evidence="3">
    <name type="scientific">Alexandrium monilatum</name>
    <dbReference type="NCBI Taxonomy" id="311494"/>
    <lineage>
        <taxon>Eukaryota</taxon>
        <taxon>Sar</taxon>
        <taxon>Alveolata</taxon>
        <taxon>Dinophyceae</taxon>
        <taxon>Gonyaulacales</taxon>
        <taxon>Pyrocystaceae</taxon>
        <taxon>Alexandrium</taxon>
    </lineage>
</organism>